<dbReference type="Gene3D" id="3.40.50.12780">
    <property type="entry name" value="N-terminal domain of ligase-like"/>
    <property type="match status" value="1"/>
</dbReference>
<dbReference type="CDD" id="cd00610">
    <property type="entry name" value="OAT_like"/>
    <property type="match status" value="1"/>
</dbReference>
<dbReference type="PANTHER" id="PTHR43094:SF1">
    <property type="entry name" value="AMINOTRANSFERASE CLASS-III"/>
    <property type="match status" value="1"/>
</dbReference>
<dbReference type="InterPro" id="IPR049704">
    <property type="entry name" value="Aminotrans_3_PPA_site"/>
</dbReference>
<dbReference type="PROSITE" id="PS00600">
    <property type="entry name" value="AA_TRANSFER_CLASS_3"/>
    <property type="match status" value="1"/>
</dbReference>
<proteinExistence type="inferred from homology"/>
<dbReference type="InterPro" id="IPR042099">
    <property type="entry name" value="ANL_N_sf"/>
</dbReference>
<comment type="caution">
    <text evidence="5">The sequence shown here is derived from an EMBL/GenBank/DDBJ whole genome shotgun (WGS) entry which is preliminary data.</text>
</comment>
<organism evidence="5 6">
    <name type="scientific">Streptomyces fradiae ATCC 10745 = DSM 40063</name>
    <dbReference type="NCBI Taxonomy" id="1319510"/>
    <lineage>
        <taxon>Bacteria</taxon>
        <taxon>Bacillati</taxon>
        <taxon>Actinomycetota</taxon>
        <taxon>Actinomycetes</taxon>
        <taxon>Kitasatosporales</taxon>
        <taxon>Streptomycetaceae</taxon>
        <taxon>Streptomyces</taxon>
    </lineage>
</organism>
<evidence type="ECO:0000259" key="4">
    <source>
        <dbReference type="Pfam" id="PF00501"/>
    </source>
</evidence>
<feature type="domain" description="AMP-dependent synthetase/ligase" evidence="4">
    <location>
        <begin position="701"/>
        <end position="822"/>
    </location>
</feature>
<sequence>MKQPPYGDSPAPPTAQRTDPDALAATDRARLIHPHLPGGVTERVVMVEGSGCRLRDAHGREYLDATGGLMLAHVGHGRRELVEAAAGQMARLEYYTSFHEFTNEPSIRLAERLVDLAPAPMERVYFTSGGAEAVDAALRMARLYHHRRGEPDRTWVLARHFGYHGVTYGGAAVTGMPMFHRGFGPMMPGVRHLTPPMPSHPGMYGGEDPTEYCLRELRETIEDIGAGRIAAMIGEPILGVAGVVEPPRDYWPRVRELLDAHGILLVLDEVITGFGRTGHWFAAERLGVAPDLIVTAKGLTSGYFPMGALLAAGHVADVVTREEGFLGGYTYSGHATGCAVALENLRILEREGLPAAATEIGGHLGTRLRALEELPVVAEVRQIGLMLGIELTADPATGEPAPADRVPPLVRERHGVIVRNNPNTVLLSPPLVMSRWEADRVADAVTDVLTEYADRRTHGRTTPRTTAAAPAPTAAPASPASAPASASGPAPASPASPPAPAAPPAAPAPTAHPLLDEPWNRPPSMPDLLAAAMEWHFSPETGSRFWLERARTLDFDPRRDVRTEADLALFPNVVDELRDVRVEDLVPRGYGDVPVPPDVYESGGTTGAPKRVAWLPDLHERLTAWHCEALDARGVPRGVNWLTIGPSGPHVFGPISRTMAHRRGGIPFTVDLDPRWVKKCVAEGRAEDAKRYAEHVLDQVRAILRSQDVGVVFTTPPLLEAMAGDDELAGLLDRKVSTLLWGGASMSVDTRTLLREEVFPGARLIGFYGSTMVGGGMYERAGSGPHEPSTFDPPYPFISLRVVDPATGATVPYGERGQVVMSHVSRSMLLPNNLERDTALRVRPAGGGAGDAVADIRPVPTFGGTTVIEGVY</sequence>
<feature type="region of interest" description="Disordered" evidence="3">
    <location>
        <begin position="453"/>
        <end position="522"/>
    </location>
</feature>
<accession>A0ABQ6XV97</accession>
<evidence type="ECO:0000313" key="6">
    <source>
        <dbReference type="Proteomes" id="UP000731519"/>
    </source>
</evidence>
<dbReference type="EMBL" id="ASYR01000013">
    <property type="protein sequence ID" value="KAF0649646.1"/>
    <property type="molecule type" value="Genomic_DNA"/>
</dbReference>
<evidence type="ECO:0000256" key="3">
    <source>
        <dbReference type="SAM" id="MobiDB-lite"/>
    </source>
</evidence>
<dbReference type="Gene3D" id="3.40.640.10">
    <property type="entry name" value="Type I PLP-dependent aspartate aminotransferase-like (Major domain)"/>
    <property type="match status" value="1"/>
</dbReference>
<evidence type="ECO:0000313" key="5">
    <source>
        <dbReference type="EMBL" id="KAF0649646.1"/>
    </source>
</evidence>
<dbReference type="InterPro" id="IPR015424">
    <property type="entry name" value="PyrdxlP-dep_Trfase"/>
</dbReference>
<name>A0ABQ6XV97_STRFR</name>
<dbReference type="InterPro" id="IPR005814">
    <property type="entry name" value="Aminotrans_3"/>
</dbReference>
<dbReference type="Gene3D" id="3.90.1150.10">
    <property type="entry name" value="Aspartate Aminotransferase, domain 1"/>
    <property type="match status" value="1"/>
</dbReference>
<dbReference type="Pfam" id="PF00501">
    <property type="entry name" value="AMP-binding"/>
    <property type="match status" value="1"/>
</dbReference>
<feature type="region of interest" description="Disordered" evidence="3">
    <location>
        <begin position="1"/>
        <end position="20"/>
    </location>
</feature>
<feature type="compositionally biased region" description="Low complexity" evidence="3">
    <location>
        <begin position="462"/>
        <end position="490"/>
    </location>
</feature>
<gene>
    <name evidence="5" type="ORF">K701_12410</name>
</gene>
<dbReference type="SUPFAM" id="SSF53383">
    <property type="entry name" value="PLP-dependent transferases"/>
    <property type="match status" value="1"/>
</dbReference>
<reference evidence="5 6" key="1">
    <citation type="submission" date="2013-05" db="EMBL/GenBank/DDBJ databases">
        <title>Genome Sequence of Streptomyces fradiae.</title>
        <authorList>
            <person name="Kirby R."/>
        </authorList>
    </citation>
    <scope>NUCLEOTIDE SEQUENCE [LARGE SCALE GENOMIC DNA]</scope>
    <source>
        <strain evidence="5 6">ATCC 10745</strain>
    </source>
</reference>
<dbReference type="Pfam" id="PF00202">
    <property type="entry name" value="Aminotran_3"/>
    <property type="match status" value="1"/>
</dbReference>
<dbReference type="SUPFAM" id="SSF56801">
    <property type="entry name" value="Acetyl-CoA synthetase-like"/>
    <property type="match status" value="1"/>
</dbReference>
<keyword evidence="2" id="KW-0663">Pyridoxal phosphate</keyword>
<dbReference type="InterPro" id="IPR015421">
    <property type="entry name" value="PyrdxlP-dep_Trfase_major"/>
</dbReference>
<evidence type="ECO:0000256" key="2">
    <source>
        <dbReference type="ARBA" id="ARBA00022898"/>
    </source>
</evidence>
<comment type="similarity">
    <text evidence="1">Belongs to the class-III pyridoxal-phosphate-dependent aminotransferase family.</text>
</comment>
<dbReference type="Proteomes" id="UP000731519">
    <property type="component" value="Unassembled WGS sequence"/>
</dbReference>
<dbReference type="PANTHER" id="PTHR43094">
    <property type="entry name" value="AMINOTRANSFERASE"/>
    <property type="match status" value="1"/>
</dbReference>
<protein>
    <recommendedName>
        <fullName evidence="4">AMP-dependent synthetase/ligase domain-containing protein</fullName>
    </recommendedName>
</protein>
<dbReference type="RefSeq" id="WP_308425535.1">
    <property type="nucleotide sequence ID" value="NZ_ASYR01000013.1"/>
</dbReference>
<feature type="compositionally biased region" description="Pro residues" evidence="3">
    <location>
        <begin position="491"/>
        <end position="507"/>
    </location>
</feature>
<evidence type="ECO:0000256" key="1">
    <source>
        <dbReference type="ARBA" id="ARBA00008954"/>
    </source>
</evidence>
<keyword evidence="6" id="KW-1185">Reference proteome</keyword>
<dbReference type="InterPro" id="IPR015422">
    <property type="entry name" value="PyrdxlP-dep_Trfase_small"/>
</dbReference>
<dbReference type="InterPro" id="IPR000873">
    <property type="entry name" value="AMP-dep_synth/lig_dom"/>
</dbReference>